<feature type="transmembrane region" description="Helical" evidence="1">
    <location>
        <begin position="314"/>
        <end position="339"/>
    </location>
</feature>
<reference evidence="3 6" key="2">
    <citation type="submission" date="2018-05" db="EMBL/GenBank/DDBJ databases">
        <title>Genome assembly of Plasmodium falciparum NF54 DiCre.</title>
        <authorList>
            <person name="Baumgarten S."/>
            <person name="Treeck M."/>
            <person name="Scherf A."/>
        </authorList>
    </citation>
    <scope>NUCLEOTIDE SEQUENCE [LARGE SCALE GENOMIC DNA]</scope>
    <source>
        <strain evidence="3">NF54</strain>
    </source>
</reference>
<evidence type="ECO:0000313" key="3">
    <source>
        <dbReference type="EMBL" id="KAF4330831.1"/>
    </source>
</evidence>
<dbReference type="EMBL" id="NYMT01000001">
    <property type="protein sequence ID" value="PKC49736.1"/>
    <property type="molecule type" value="Genomic_DNA"/>
</dbReference>
<evidence type="ECO:0000256" key="2">
    <source>
        <dbReference type="SAM" id="SignalP"/>
    </source>
</evidence>
<dbReference type="InterPro" id="IPR006373">
    <property type="entry name" value="VSA_Rifin"/>
</dbReference>
<name>A0A2I0C2K5_PLAFO</name>
<evidence type="ECO:0000313" key="5">
    <source>
        <dbReference type="Proteomes" id="UP000232684"/>
    </source>
</evidence>
<keyword evidence="1" id="KW-0472">Membrane</keyword>
<keyword evidence="2" id="KW-0732">Signal</keyword>
<dbReference type="VEuPathDB" id="PlasmoDB:PfNF54_140082400"/>
<feature type="chain" id="PRO_5036040204" evidence="2">
    <location>
        <begin position="25"/>
        <end position="359"/>
    </location>
</feature>
<proteinExistence type="predicted"/>
<dbReference type="Proteomes" id="UP000232684">
    <property type="component" value="Unassembled WGS sequence"/>
</dbReference>
<dbReference type="SMR" id="A0A2I0C2K5"/>
<evidence type="ECO:0000313" key="6">
    <source>
        <dbReference type="Proteomes" id="UP000754359"/>
    </source>
</evidence>
<protein>
    <submittedName>
        <fullName evidence="4">Rifin</fullName>
    </submittedName>
</protein>
<evidence type="ECO:0000313" key="4">
    <source>
        <dbReference type="EMBL" id="PKC49736.1"/>
    </source>
</evidence>
<keyword evidence="1" id="KW-0812">Transmembrane</keyword>
<dbReference type="NCBIfam" id="TIGR01477">
    <property type="entry name" value="RIFIN"/>
    <property type="match status" value="1"/>
</dbReference>
<sequence length="359" mass="40317">MKLHYTKILLFFFPLNVLLTSYHAHNKNKASITPHHTRSTTSRLLSEYDTESSIYDSDEDINSVKEIFERQTSRRFEEYEERMITQRQKYKEQRDKDIQKIILKDKMEKNLAKKIEKGCLRCGFGLSGVAGSIGLFGAVAINIWKPAALKAAIAKAITEGTADIAAAGVKAGEVTGKVLVISGLKRMGISTLDGKDLGTYFATTSYKNITNITQAVSSEYVQKCISASSGSVRFRLVDAQRDIHFCHSVWKQTSAVSTPKKGISYKEVIERTVETMVSKAEGPANTAAEIAEAANKLAIEEAQEKVMEATIYNWYTTIGYSILAILIIVLIMLIIYLILRYRRKKKMKKKAQYTKLLNE</sequence>
<keyword evidence="1" id="KW-1133">Transmembrane helix</keyword>
<comment type="caution">
    <text evidence="4">The sequence shown here is derived from an EMBL/GenBank/DDBJ whole genome shotgun (WGS) entry which is preliminary data.</text>
</comment>
<dbReference type="AlphaFoldDB" id="A0A2I0C2K5"/>
<reference evidence="4 5" key="1">
    <citation type="submission" date="2017-11" db="EMBL/GenBank/DDBJ databases">
        <title>Plasmodium falciparum NF54 genome assembly.</title>
        <authorList>
            <person name="Bryant J.M."/>
            <person name="Baumgarten S."/>
            <person name="Scheidig-Benatar C."/>
            <person name="Scherf A."/>
        </authorList>
    </citation>
    <scope>NUCLEOTIDE SEQUENCE [LARGE SCALE GENOMIC DNA]</scope>
    <source>
        <strain evidence="4">NF54</strain>
    </source>
</reference>
<dbReference type="Pfam" id="PF02009">
    <property type="entry name" value="RIFIN"/>
    <property type="match status" value="1"/>
</dbReference>
<organism evidence="4 5">
    <name type="scientific">Plasmodium falciparum (isolate NF54)</name>
    <dbReference type="NCBI Taxonomy" id="5843"/>
    <lineage>
        <taxon>Eukaryota</taxon>
        <taxon>Sar</taxon>
        <taxon>Alveolata</taxon>
        <taxon>Apicomplexa</taxon>
        <taxon>Aconoidasida</taxon>
        <taxon>Haemosporida</taxon>
        <taxon>Plasmodiidae</taxon>
        <taxon>Plasmodium</taxon>
        <taxon>Plasmodium (Laverania)</taxon>
    </lineage>
</organism>
<dbReference type="Proteomes" id="UP000754359">
    <property type="component" value="Unassembled WGS sequence"/>
</dbReference>
<dbReference type="EMBL" id="QFXU01000007">
    <property type="protein sequence ID" value="KAF4330831.1"/>
    <property type="molecule type" value="Genomic_DNA"/>
</dbReference>
<accession>A0A2I0C2K5</accession>
<gene>
    <name evidence="4" type="ORF">CK202_0463</name>
    <name evidence="3" type="ORF">CYL21_0818</name>
</gene>
<feature type="signal peptide" evidence="2">
    <location>
        <begin position="1"/>
        <end position="24"/>
    </location>
</feature>
<evidence type="ECO:0000256" key="1">
    <source>
        <dbReference type="SAM" id="Phobius"/>
    </source>
</evidence>